<keyword evidence="1" id="KW-1133">Transmembrane helix</keyword>
<dbReference type="Pfam" id="PF09335">
    <property type="entry name" value="VTT_dom"/>
    <property type="match status" value="1"/>
</dbReference>
<evidence type="ECO:0000259" key="2">
    <source>
        <dbReference type="Pfam" id="PF09335"/>
    </source>
</evidence>
<dbReference type="PANTHER" id="PTHR46826:SF1">
    <property type="entry name" value="TVP38_TMEM64 FAMILY MEMBRANE PROTEIN YDJX"/>
    <property type="match status" value="1"/>
</dbReference>
<comment type="caution">
    <text evidence="3">The sequence shown here is derived from an EMBL/GenBank/DDBJ whole genome shotgun (WGS) entry which is preliminary data.</text>
</comment>
<evidence type="ECO:0000256" key="1">
    <source>
        <dbReference type="SAM" id="Phobius"/>
    </source>
</evidence>
<keyword evidence="1" id="KW-0812">Transmembrane</keyword>
<feature type="transmembrane region" description="Helical" evidence="1">
    <location>
        <begin position="158"/>
        <end position="181"/>
    </location>
</feature>
<dbReference type="InterPro" id="IPR053240">
    <property type="entry name" value="VTT_domain"/>
</dbReference>
<dbReference type="Proteomes" id="UP000027331">
    <property type="component" value="Unassembled WGS sequence"/>
</dbReference>
<gene>
    <name evidence="3" type="ORF">DP83_05805</name>
</gene>
<dbReference type="InterPro" id="IPR032816">
    <property type="entry name" value="VTT_dom"/>
</dbReference>
<accession>A0ABR4S0U4</accession>
<proteinExistence type="predicted"/>
<reference evidence="3 4" key="1">
    <citation type="submission" date="2014-04" db="EMBL/GenBank/DDBJ databases">
        <title>Vibrio metecus sp. nov., a close relative of Vibrio cholerae isolated from coastal brackish ponds and clinical specimens.</title>
        <authorList>
            <person name="Kirchberger P.C."/>
            <person name="Turnsek M."/>
            <person name="Hunt D.E."/>
            <person name="Haley B.J."/>
            <person name="Colwell R."/>
            <person name="Polz M.F."/>
            <person name="Tarr C.L."/>
            <person name="Boucher Y."/>
        </authorList>
    </citation>
    <scope>NUCLEOTIDE SEQUENCE [LARGE SCALE GENOMIC DNA]</scope>
    <source>
        <strain evidence="4">PPCK-2014</strain>
    </source>
</reference>
<dbReference type="PANTHER" id="PTHR46826">
    <property type="match status" value="1"/>
</dbReference>
<sequence length="226" mass="24109">MKFLKLAILAAVIGLNSVCCKNKTGILEIITDIKSLQNWIAGFGFWGYFVFVATFVFACVFLLPGSAFTIVAGIVFGPIKGGILALFSATLGAVAAFVVARFLLRNTIMKKFGDNPIFKKIDDGVAQNGTSFLILTRLVPVFPFSLQNYAYGLTSLNLGTYAIVSLLTMAPGAFIFAYMAGDIATNGVSAMLLVKFAAAGLVLFGMSLIPKYIAKKKGINMADLAK</sequence>
<evidence type="ECO:0000313" key="3">
    <source>
        <dbReference type="EMBL" id="KDO15395.1"/>
    </source>
</evidence>
<keyword evidence="1" id="KW-0472">Membrane</keyword>
<feature type="transmembrane region" description="Helical" evidence="1">
    <location>
        <begin position="83"/>
        <end position="104"/>
    </location>
</feature>
<feature type="transmembrane region" description="Helical" evidence="1">
    <location>
        <begin position="44"/>
        <end position="76"/>
    </location>
</feature>
<feature type="domain" description="VTT" evidence="2">
    <location>
        <begin position="63"/>
        <end position="179"/>
    </location>
</feature>
<keyword evidence="4" id="KW-1185">Reference proteome</keyword>
<protein>
    <submittedName>
        <fullName evidence="3">Membrane protein</fullName>
    </submittedName>
</protein>
<name>A0ABR4S0U4_VIBMT</name>
<dbReference type="EMBL" id="JJMN01000010">
    <property type="protein sequence ID" value="KDO15395.1"/>
    <property type="molecule type" value="Genomic_DNA"/>
</dbReference>
<evidence type="ECO:0000313" key="4">
    <source>
        <dbReference type="Proteomes" id="UP000027331"/>
    </source>
</evidence>
<feature type="transmembrane region" description="Helical" evidence="1">
    <location>
        <begin position="187"/>
        <end position="209"/>
    </location>
</feature>
<organism evidence="3 4">
    <name type="scientific">Vibrio metoecus</name>
    <dbReference type="NCBI Taxonomy" id="1481663"/>
    <lineage>
        <taxon>Bacteria</taxon>
        <taxon>Pseudomonadati</taxon>
        <taxon>Pseudomonadota</taxon>
        <taxon>Gammaproteobacteria</taxon>
        <taxon>Vibrionales</taxon>
        <taxon>Vibrionaceae</taxon>
        <taxon>Vibrio</taxon>
    </lineage>
</organism>